<proteinExistence type="predicted"/>
<name>A0A9P6TC80_9BASI</name>
<sequence length="150" mass="16831">MLELIDRAHTLYLDEIQIHMFHETDISACLGTIARDLKLCLKLSLKKACTVHLNRCPDKHADYFDNVSGLPPEMLVFLDELAYCTCARRSGTPSSYRKSTLAVTSQEGTVLRTHFKDVLEVDLLPKMKPYASENLVLIIDNALIHQGEGG</sequence>
<protein>
    <recommendedName>
        <fullName evidence="3">Tc1-like transposase DDE domain-containing protein</fullName>
    </recommendedName>
</protein>
<keyword evidence="2" id="KW-1185">Reference proteome</keyword>
<dbReference type="PANTHER" id="PTHR46564">
    <property type="entry name" value="TRANSPOSASE"/>
    <property type="match status" value="1"/>
</dbReference>
<dbReference type="EMBL" id="MU167260">
    <property type="protein sequence ID" value="KAG0146469.1"/>
    <property type="molecule type" value="Genomic_DNA"/>
</dbReference>
<reference evidence="1" key="1">
    <citation type="submission" date="2013-11" db="EMBL/GenBank/DDBJ databases">
        <title>Genome sequence of the fusiform rust pathogen reveals effectors for host alternation and coevolution with pine.</title>
        <authorList>
            <consortium name="DOE Joint Genome Institute"/>
            <person name="Smith K."/>
            <person name="Pendleton A."/>
            <person name="Kubisiak T."/>
            <person name="Anderson C."/>
            <person name="Salamov A."/>
            <person name="Aerts A."/>
            <person name="Riley R."/>
            <person name="Clum A."/>
            <person name="Lindquist E."/>
            <person name="Ence D."/>
            <person name="Campbell M."/>
            <person name="Kronenberg Z."/>
            <person name="Feau N."/>
            <person name="Dhillon B."/>
            <person name="Hamelin R."/>
            <person name="Burleigh J."/>
            <person name="Smith J."/>
            <person name="Yandell M."/>
            <person name="Nelson C."/>
            <person name="Grigoriev I."/>
            <person name="Davis J."/>
        </authorList>
    </citation>
    <scope>NUCLEOTIDE SEQUENCE</scope>
    <source>
        <strain evidence="1">G11</strain>
    </source>
</reference>
<dbReference type="Proteomes" id="UP000886653">
    <property type="component" value="Unassembled WGS sequence"/>
</dbReference>
<dbReference type="PANTHER" id="PTHR46564:SF1">
    <property type="entry name" value="TRANSPOSASE"/>
    <property type="match status" value="1"/>
</dbReference>
<evidence type="ECO:0008006" key="3">
    <source>
        <dbReference type="Google" id="ProtNLM"/>
    </source>
</evidence>
<dbReference type="AlphaFoldDB" id="A0A9P6TC80"/>
<accession>A0A9P6TC80</accession>
<evidence type="ECO:0000313" key="1">
    <source>
        <dbReference type="EMBL" id="KAG0146469.1"/>
    </source>
</evidence>
<gene>
    <name evidence="1" type="ORF">CROQUDRAFT_702275</name>
</gene>
<comment type="caution">
    <text evidence="1">The sequence shown here is derived from an EMBL/GenBank/DDBJ whole genome shotgun (WGS) entry which is preliminary data.</text>
</comment>
<organism evidence="1 2">
    <name type="scientific">Cronartium quercuum f. sp. fusiforme G11</name>
    <dbReference type="NCBI Taxonomy" id="708437"/>
    <lineage>
        <taxon>Eukaryota</taxon>
        <taxon>Fungi</taxon>
        <taxon>Dikarya</taxon>
        <taxon>Basidiomycota</taxon>
        <taxon>Pucciniomycotina</taxon>
        <taxon>Pucciniomycetes</taxon>
        <taxon>Pucciniales</taxon>
        <taxon>Coleosporiaceae</taxon>
        <taxon>Cronartium</taxon>
    </lineage>
</organism>
<evidence type="ECO:0000313" key="2">
    <source>
        <dbReference type="Proteomes" id="UP000886653"/>
    </source>
</evidence>